<dbReference type="Proteomes" id="UP001150942">
    <property type="component" value="Unassembled WGS sequence"/>
</dbReference>
<reference evidence="1" key="1">
    <citation type="submission" date="2022-11" db="EMBL/GenBank/DDBJ databases">
        <authorList>
            <person name="Petersen C."/>
        </authorList>
    </citation>
    <scope>NUCLEOTIDE SEQUENCE</scope>
    <source>
        <strain evidence="1">IBT 20477</strain>
    </source>
</reference>
<sequence length="53" mass="5974">MKDILVAVFARLMLVLIHLLKSPKQYLKPFTLLPPMSPRRSMTAGHLLTALTT</sequence>
<organism evidence="1 2">
    <name type="scientific">Penicillium cf. viridicatum</name>
    <dbReference type="NCBI Taxonomy" id="2972119"/>
    <lineage>
        <taxon>Eukaryota</taxon>
        <taxon>Fungi</taxon>
        <taxon>Dikarya</taxon>
        <taxon>Ascomycota</taxon>
        <taxon>Pezizomycotina</taxon>
        <taxon>Eurotiomycetes</taxon>
        <taxon>Eurotiomycetidae</taxon>
        <taxon>Eurotiales</taxon>
        <taxon>Aspergillaceae</taxon>
        <taxon>Penicillium</taxon>
    </lineage>
</organism>
<gene>
    <name evidence="1" type="ORF">N7449_011548</name>
</gene>
<accession>A0A9W9IQ81</accession>
<comment type="caution">
    <text evidence="1">The sequence shown here is derived from an EMBL/GenBank/DDBJ whole genome shotgun (WGS) entry which is preliminary data.</text>
</comment>
<dbReference type="EMBL" id="JAPQKQ010000009">
    <property type="protein sequence ID" value="KAJ5181401.1"/>
    <property type="molecule type" value="Genomic_DNA"/>
</dbReference>
<dbReference type="AlphaFoldDB" id="A0A9W9IQ81"/>
<keyword evidence="2" id="KW-1185">Reference proteome</keyword>
<reference evidence="1" key="2">
    <citation type="journal article" date="2023" name="IMA Fungus">
        <title>Comparative genomic study of the Penicillium genus elucidates a diverse pangenome and 15 lateral gene transfer events.</title>
        <authorList>
            <person name="Petersen C."/>
            <person name="Sorensen T."/>
            <person name="Nielsen M.R."/>
            <person name="Sondergaard T.E."/>
            <person name="Sorensen J.L."/>
            <person name="Fitzpatrick D.A."/>
            <person name="Frisvad J.C."/>
            <person name="Nielsen K.L."/>
        </authorList>
    </citation>
    <scope>NUCLEOTIDE SEQUENCE</scope>
    <source>
        <strain evidence="1">IBT 20477</strain>
    </source>
</reference>
<protein>
    <submittedName>
        <fullName evidence="1">Uncharacterized protein</fullName>
    </submittedName>
</protein>
<proteinExistence type="predicted"/>
<evidence type="ECO:0000313" key="2">
    <source>
        <dbReference type="Proteomes" id="UP001150942"/>
    </source>
</evidence>
<evidence type="ECO:0000313" key="1">
    <source>
        <dbReference type="EMBL" id="KAJ5181401.1"/>
    </source>
</evidence>
<name>A0A9W9IQ81_9EURO</name>